<dbReference type="OrthoDB" id="5377172at2759"/>
<evidence type="ECO:0000313" key="1">
    <source>
        <dbReference type="EMBL" id="KIN08184.1"/>
    </source>
</evidence>
<dbReference type="Pfam" id="PF14269">
    <property type="entry name" value="Arylsulfotran_2"/>
    <property type="match status" value="2"/>
</dbReference>
<evidence type="ECO:0000313" key="2">
    <source>
        <dbReference type="Proteomes" id="UP000054321"/>
    </source>
</evidence>
<dbReference type="Proteomes" id="UP000054321">
    <property type="component" value="Unassembled WGS sequence"/>
</dbReference>
<reference evidence="1 2" key="1">
    <citation type="submission" date="2014-04" db="EMBL/GenBank/DDBJ databases">
        <authorList>
            <consortium name="DOE Joint Genome Institute"/>
            <person name="Kuo A."/>
            <person name="Martino E."/>
            <person name="Perotto S."/>
            <person name="Kohler A."/>
            <person name="Nagy L.G."/>
            <person name="Floudas D."/>
            <person name="Copeland A."/>
            <person name="Barry K.W."/>
            <person name="Cichocki N."/>
            <person name="Veneault-Fourrey C."/>
            <person name="LaButti K."/>
            <person name="Lindquist E.A."/>
            <person name="Lipzen A."/>
            <person name="Lundell T."/>
            <person name="Morin E."/>
            <person name="Murat C."/>
            <person name="Sun H."/>
            <person name="Tunlid A."/>
            <person name="Henrissat B."/>
            <person name="Grigoriev I.V."/>
            <person name="Hibbett D.S."/>
            <person name="Martin F."/>
            <person name="Nordberg H.P."/>
            <person name="Cantor M.N."/>
            <person name="Hua S.X."/>
        </authorList>
    </citation>
    <scope>NUCLEOTIDE SEQUENCE [LARGE SCALE GENOMIC DNA]</scope>
    <source>
        <strain evidence="1 2">Zn</strain>
    </source>
</reference>
<keyword evidence="2" id="KW-1185">Reference proteome</keyword>
<dbReference type="InterPro" id="IPR053143">
    <property type="entry name" value="Arylsulfate_ST"/>
</dbReference>
<dbReference type="HOGENOM" id="CLU_797151_0_0_1"/>
<dbReference type="AlphaFoldDB" id="A0A0C3DA34"/>
<dbReference type="InterPro" id="IPR039535">
    <property type="entry name" value="ASST-like"/>
</dbReference>
<sequence>MTFYRNKEGFISSIYKLRYPTVCHEDRAILQELCCPSCFVSEQIILSLAFGVIAANAWATWSFKSVSAVTPVFNVTKSGEPLAPGYLFLTTTALPYPAAVKINDDGELVWDSPVGGYSNLYVQTLNKKQVLTYWNGKVDCQADLHESYVTERGSLLVTGYNLTQADLTSVNGSADGWVYDSLFFEFDIKNKEILFQWSALESGIPISNTKQALGSSGTESAPFDFYHINSIQVQPAAILLSRQTSIFAWEHHAHVLNVTHSSVVLHMFDNANSEPPHSGVNQTLGLMFSLDLNKKTSTLLKGLYDSTHSVSNGGFETEASISITTLYVKVAAVTAENIKQNSTAVFVV</sequence>
<gene>
    <name evidence="1" type="ORF">OIDMADRAFT_48059</name>
</gene>
<dbReference type="STRING" id="913774.A0A0C3DA34"/>
<dbReference type="EMBL" id="KN832870">
    <property type="protein sequence ID" value="KIN08184.1"/>
    <property type="molecule type" value="Genomic_DNA"/>
</dbReference>
<protein>
    <submittedName>
        <fullName evidence="1">Uncharacterized protein</fullName>
    </submittedName>
</protein>
<accession>A0A0C3DA34</accession>
<organism evidence="1 2">
    <name type="scientific">Oidiodendron maius (strain Zn)</name>
    <dbReference type="NCBI Taxonomy" id="913774"/>
    <lineage>
        <taxon>Eukaryota</taxon>
        <taxon>Fungi</taxon>
        <taxon>Dikarya</taxon>
        <taxon>Ascomycota</taxon>
        <taxon>Pezizomycotina</taxon>
        <taxon>Leotiomycetes</taxon>
        <taxon>Leotiomycetes incertae sedis</taxon>
        <taxon>Myxotrichaceae</taxon>
        <taxon>Oidiodendron</taxon>
    </lineage>
</organism>
<dbReference type="InParanoid" id="A0A0C3DA34"/>
<reference evidence="2" key="2">
    <citation type="submission" date="2015-01" db="EMBL/GenBank/DDBJ databases">
        <title>Evolutionary Origins and Diversification of the Mycorrhizal Mutualists.</title>
        <authorList>
            <consortium name="DOE Joint Genome Institute"/>
            <consortium name="Mycorrhizal Genomics Consortium"/>
            <person name="Kohler A."/>
            <person name="Kuo A."/>
            <person name="Nagy L.G."/>
            <person name="Floudas D."/>
            <person name="Copeland A."/>
            <person name="Barry K.W."/>
            <person name="Cichocki N."/>
            <person name="Veneault-Fourrey C."/>
            <person name="LaButti K."/>
            <person name="Lindquist E.A."/>
            <person name="Lipzen A."/>
            <person name="Lundell T."/>
            <person name="Morin E."/>
            <person name="Murat C."/>
            <person name="Riley R."/>
            <person name="Ohm R."/>
            <person name="Sun H."/>
            <person name="Tunlid A."/>
            <person name="Henrissat B."/>
            <person name="Grigoriev I.V."/>
            <person name="Hibbett D.S."/>
            <person name="Martin F."/>
        </authorList>
    </citation>
    <scope>NUCLEOTIDE SEQUENCE [LARGE SCALE GENOMIC DNA]</scope>
    <source>
        <strain evidence="2">Zn</strain>
    </source>
</reference>
<dbReference type="PANTHER" id="PTHR35340:SF6">
    <property type="entry name" value="ASST-DOMAIN-CONTAINING PROTEIN"/>
    <property type="match status" value="1"/>
</dbReference>
<dbReference type="PANTHER" id="PTHR35340">
    <property type="entry name" value="PQQ ENZYME REPEAT PROTEIN-RELATED"/>
    <property type="match status" value="1"/>
</dbReference>
<name>A0A0C3DA34_OIDMZ</name>
<proteinExistence type="predicted"/>